<evidence type="ECO:0000313" key="8">
    <source>
        <dbReference type="Proteomes" id="UP000003490"/>
    </source>
</evidence>
<evidence type="ECO:0000256" key="3">
    <source>
        <dbReference type="ARBA" id="ARBA00022490"/>
    </source>
</evidence>
<reference evidence="7 8" key="2">
    <citation type="submission" date="2007-08" db="EMBL/GenBank/DDBJ databases">
        <authorList>
            <person name="Fulton L."/>
            <person name="Clifton S."/>
            <person name="Fulton B."/>
            <person name="Xu J."/>
            <person name="Minx P."/>
            <person name="Pepin K.H."/>
            <person name="Johnson M."/>
            <person name="Thiruvilangam P."/>
            <person name="Bhonagiri V."/>
            <person name="Nash W.E."/>
            <person name="Wang C."/>
            <person name="Mardis E.R."/>
            <person name="Wilson R.K."/>
        </authorList>
    </citation>
    <scope>NUCLEOTIDE SEQUENCE [LARGE SCALE GENOMIC DNA]</scope>
    <source>
        <strain evidence="7 8">DSM 753</strain>
    </source>
</reference>
<dbReference type="GO" id="GO:0004556">
    <property type="term" value="F:alpha-amylase activity"/>
    <property type="evidence" value="ECO:0007669"/>
    <property type="project" value="TreeGrafter"/>
</dbReference>
<dbReference type="Pfam" id="PF23915">
    <property type="entry name" value="SusG_C"/>
    <property type="match status" value="1"/>
</dbReference>
<dbReference type="Gene3D" id="3.20.20.80">
    <property type="entry name" value="Glycosidases"/>
    <property type="match status" value="1"/>
</dbReference>
<evidence type="ECO:0000256" key="5">
    <source>
        <dbReference type="ARBA" id="ARBA00023295"/>
    </source>
</evidence>
<dbReference type="NCBIfam" id="NF008183">
    <property type="entry name" value="PRK10933.1"/>
    <property type="match status" value="1"/>
</dbReference>
<dbReference type="Gene3D" id="3.90.400.10">
    <property type="entry name" value="Oligo-1,6-glucosidase, Domain 2"/>
    <property type="match status" value="1"/>
</dbReference>
<dbReference type="SUPFAM" id="SSF51011">
    <property type="entry name" value="Glycosyl hydrolase domain"/>
    <property type="match status" value="1"/>
</dbReference>
<protein>
    <submittedName>
        <fullName evidence="7">Alpha amylase, catalytic domain protein</fullName>
    </submittedName>
</protein>
<dbReference type="InterPro" id="IPR013780">
    <property type="entry name" value="Glyco_hydro_b"/>
</dbReference>
<dbReference type="PANTHER" id="PTHR10357:SF184">
    <property type="entry name" value="OLIGO-1,6-GLUCOSIDASE 1"/>
    <property type="match status" value="1"/>
</dbReference>
<dbReference type="Gene3D" id="2.60.40.1180">
    <property type="entry name" value="Golgi alpha-mannosidase II"/>
    <property type="match status" value="1"/>
</dbReference>
<comment type="similarity">
    <text evidence="2">Belongs to the glycosyl hydrolase 13 family.</text>
</comment>
<dbReference type="InterPro" id="IPR045857">
    <property type="entry name" value="O16G_dom_2"/>
</dbReference>
<proteinExistence type="inferred from homology"/>
<accession>A7VQN9</accession>
<dbReference type="SMART" id="SM00642">
    <property type="entry name" value="Aamy"/>
    <property type="match status" value="1"/>
</dbReference>
<dbReference type="Proteomes" id="UP000003490">
    <property type="component" value="Unassembled WGS sequence"/>
</dbReference>
<dbReference type="HOGENOM" id="CLU_006462_2_3_9"/>
<dbReference type="SUPFAM" id="SSF51445">
    <property type="entry name" value="(Trans)glycosidases"/>
    <property type="match status" value="1"/>
</dbReference>
<dbReference type="FunFam" id="3.90.400.10:FF:000002">
    <property type="entry name" value="Sucrose isomerase"/>
    <property type="match status" value="1"/>
</dbReference>
<evidence type="ECO:0000313" key="7">
    <source>
        <dbReference type="EMBL" id="EDO62011.1"/>
    </source>
</evidence>
<dbReference type="eggNOG" id="COG0366">
    <property type="taxonomic scope" value="Bacteria"/>
</dbReference>
<comment type="caution">
    <text evidence="7">The sequence shown here is derived from an EMBL/GenBank/DDBJ whole genome shotgun (WGS) entry which is preliminary data.</text>
</comment>
<sequence>MKGQNKEKRPAGVHKARLPEGRRIMSTNWWKKAVVYQIYPRSFCDSNGDGIGDLNGITGRLDYLKTLGVDVLWLSPVYQSPNADNGYDISDYRAIMKDFGTMEDFERLLCEAHKRGLRIVMDLVVNHTSDEHAWFRESRKSENNPYRDYYIWKKGKDSKPPNNWGSWFYGSAWEYDQQTDSHYLHIFSKKQPDLNWENPKVRREIYDMMTWWLEKGVDGFRMDVISLISKNQRFPDGQVTGAYGEYGDLTPYCENGPRVHEYLQEMNREVLSRYDIMTVGETPNATVEEAARYTNAAGTELNMVFQFEHVAIDHGPYGKYTENRFRLSDLIRVMSKWQEGLSGVGWNSLYWENHDQPRSVSRFGNASTPFLWEKSAKMLATCLHMLQGTPYIYQGQELGMTNPNFSSLEDYPDIDARQAYELLVKAQRKMSEEEFLRCVQNLGRDNGRTPMQWSGQKNGGFTAGEPWIKVNPNYQRINAQNQVGRPDSVFSYYQRLIRLRKTYEIITEGTYELLDSGSNTVWAYQRVWNRERLLVLANFSDQEACCPLAKNPEVTRQILISNYDDVKSETLRPYEAVAFYERERADENI</sequence>
<dbReference type="InterPro" id="IPR006047">
    <property type="entry name" value="GH13_cat_dom"/>
</dbReference>
<reference evidence="7 8" key="1">
    <citation type="submission" date="2007-08" db="EMBL/GenBank/DDBJ databases">
        <title>Draft genome sequence of Clostridium leptum (DSM 753).</title>
        <authorList>
            <person name="Sudarsanam P."/>
            <person name="Ley R."/>
            <person name="Guruge J."/>
            <person name="Turnbaugh P.J."/>
            <person name="Mahowald M."/>
            <person name="Liep D."/>
            <person name="Gordon J."/>
        </authorList>
    </citation>
    <scope>NUCLEOTIDE SEQUENCE [LARGE SCALE GENOMIC DNA]</scope>
    <source>
        <strain evidence="7 8">DSM 753</strain>
    </source>
</reference>
<keyword evidence="5" id="KW-0326">Glycosidase</keyword>
<evidence type="ECO:0000256" key="4">
    <source>
        <dbReference type="ARBA" id="ARBA00022801"/>
    </source>
</evidence>
<keyword evidence="3" id="KW-0963">Cytoplasm</keyword>
<dbReference type="AlphaFoldDB" id="A7VQN9"/>
<comment type="subcellular location">
    <subcellularLocation>
        <location evidence="1">Cytoplasm</location>
    </subcellularLocation>
</comment>
<dbReference type="PANTHER" id="PTHR10357">
    <property type="entry name" value="ALPHA-AMYLASE FAMILY MEMBER"/>
    <property type="match status" value="1"/>
</dbReference>
<dbReference type="FunFam" id="3.20.20.80:FF:000064">
    <property type="entry name" value="Oligo-1,6-glucosidase"/>
    <property type="match status" value="1"/>
</dbReference>
<dbReference type="GO" id="GO:0005737">
    <property type="term" value="C:cytoplasm"/>
    <property type="evidence" value="ECO:0007669"/>
    <property type="project" value="UniProtKB-SubCell"/>
</dbReference>
<dbReference type="CDD" id="cd11333">
    <property type="entry name" value="AmyAc_SI_OligoGlu_DGase"/>
    <property type="match status" value="1"/>
</dbReference>
<dbReference type="InterPro" id="IPR017853">
    <property type="entry name" value="GH"/>
</dbReference>
<keyword evidence="4" id="KW-0378">Hydrolase</keyword>
<evidence type="ECO:0000256" key="2">
    <source>
        <dbReference type="ARBA" id="ARBA00008061"/>
    </source>
</evidence>
<dbReference type="Pfam" id="PF00128">
    <property type="entry name" value="Alpha-amylase"/>
    <property type="match status" value="1"/>
</dbReference>
<evidence type="ECO:0000256" key="1">
    <source>
        <dbReference type="ARBA" id="ARBA00004496"/>
    </source>
</evidence>
<gene>
    <name evidence="7" type="ORF">CLOLEP_00869</name>
</gene>
<dbReference type="EMBL" id="ABCB02000016">
    <property type="protein sequence ID" value="EDO62011.1"/>
    <property type="molecule type" value="Genomic_DNA"/>
</dbReference>
<name>A7VQN9_9FIRM</name>
<dbReference type="InterPro" id="IPR056300">
    <property type="entry name" value="SusG-like_C"/>
</dbReference>
<organism evidence="7 8">
    <name type="scientific">[Clostridium] leptum DSM 753</name>
    <dbReference type="NCBI Taxonomy" id="428125"/>
    <lineage>
        <taxon>Bacteria</taxon>
        <taxon>Bacillati</taxon>
        <taxon>Bacillota</taxon>
        <taxon>Clostridia</taxon>
        <taxon>Eubacteriales</taxon>
        <taxon>Oscillospiraceae</taxon>
        <taxon>Oscillospiraceae incertae sedis</taxon>
    </lineage>
</organism>
<dbReference type="FunFam" id="2.60.40.1180:FF:000007">
    <property type="entry name" value="Sucrose isomerase"/>
    <property type="match status" value="1"/>
</dbReference>
<evidence type="ECO:0000259" key="6">
    <source>
        <dbReference type="SMART" id="SM00642"/>
    </source>
</evidence>
<dbReference type="FunFam" id="3.20.20.80:FF:000014">
    <property type="entry name" value="Alpha,alpha-phosphotrehalase"/>
    <property type="match status" value="1"/>
</dbReference>
<dbReference type="GO" id="GO:0009313">
    <property type="term" value="P:oligosaccharide catabolic process"/>
    <property type="evidence" value="ECO:0007669"/>
    <property type="project" value="TreeGrafter"/>
</dbReference>
<feature type="domain" description="Glycosyl hydrolase family 13 catalytic" evidence="6">
    <location>
        <begin position="37"/>
        <end position="448"/>
    </location>
</feature>